<dbReference type="Pfam" id="PF12352">
    <property type="entry name" value="V-SNARE_C"/>
    <property type="match status" value="1"/>
</dbReference>
<evidence type="ECO:0000313" key="19">
    <source>
        <dbReference type="EMBL" id="PAA77475.1"/>
    </source>
</evidence>
<proteinExistence type="inferred from homology"/>
<dbReference type="PANTHER" id="PTHR21230:SF26">
    <property type="entry name" value="VESICLE TRANSPORT THROUGH INTERACTION WITH T-SNARES HOMOLOG 1A"/>
    <property type="match status" value="1"/>
</dbReference>
<feature type="compositionally biased region" description="Basic and acidic residues" evidence="16">
    <location>
        <begin position="105"/>
        <end position="117"/>
    </location>
</feature>
<dbReference type="Gene3D" id="1.20.58.400">
    <property type="entry name" value="t-snare proteins"/>
    <property type="match status" value="1"/>
</dbReference>
<evidence type="ECO:0000256" key="13">
    <source>
        <dbReference type="ARBA" id="ARBA00081711"/>
    </source>
</evidence>
<dbReference type="GO" id="GO:0031201">
    <property type="term" value="C:SNARE complex"/>
    <property type="evidence" value="ECO:0007669"/>
    <property type="project" value="TreeGrafter"/>
</dbReference>
<sequence>TFEEKIFDKTLIIMSLLETYEQQFGITIAEITSKINQISRISDPDERQSAESQAERLFAEARETLEQLELETRSQPPSIRQKYSTRLQSYTAEQKKLENDFKQAKDFAQRQQQRDELFSSGADDNNYHAASEYRARLLDNTERLERTGRRMEEGLGSVYETERVGRDILADLASQRETLTRSRDKLKSTNQDLGSSSRILGGMMRRVVQNRALLLLILGVMLLVIGAVLYVALKPRTLHIGADSATPTTPTKLPVAPAPVP</sequence>
<name>A0A267FUI6_9PLAT</name>
<feature type="region of interest" description="Disordered" evidence="16">
    <location>
        <begin position="241"/>
        <end position="261"/>
    </location>
</feature>
<dbReference type="InterPro" id="IPR000727">
    <property type="entry name" value="T_SNARE_dom"/>
</dbReference>
<dbReference type="Proteomes" id="UP000215902">
    <property type="component" value="Unassembled WGS sequence"/>
</dbReference>
<comment type="subunit">
    <text evidence="11">Interacts with distinct SNARE complexes that contain either STX5 or STX6. Interacts with NAPA and, to a lesser extent, with NAPG. Identified in a complex containing STX6, STX12, VAMP4 and VTI1A.</text>
</comment>
<keyword evidence="3" id="KW-0813">Transport</keyword>
<keyword evidence="6 17" id="KW-1133">Transmembrane helix</keyword>
<dbReference type="SUPFAM" id="SSF47661">
    <property type="entry name" value="t-snare proteins"/>
    <property type="match status" value="1"/>
</dbReference>
<dbReference type="Gene3D" id="1.20.5.110">
    <property type="match status" value="1"/>
</dbReference>
<keyword evidence="4 17" id="KW-0812">Transmembrane</keyword>
<evidence type="ECO:0000259" key="18">
    <source>
        <dbReference type="SMART" id="SM00397"/>
    </source>
</evidence>
<reference evidence="19 20" key="1">
    <citation type="submission" date="2017-06" db="EMBL/GenBank/DDBJ databases">
        <title>A platform for efficient transgenesis in Macrostomum lignano, a flatworm model organism for stem cell research.</title>
        <authorList>
            <person name="Berezikov E."/>
        </authorList>
    </citation>
    <scope>NUCLEOTIDE SEQUENCE [LARGE SCALE GENOMIC DNA]</scope>
    <source>
        <strain evidence="19">DV1</strain>
        <tissue evidence="19">Whole organism</tissue>
    </source>
</reference>
<feature type="coiled-coil region" evidence="15">
    <location>
        <begin position="47"/>
        <end position="100"/>
    </location>
</feature>
<evidence type="ECO:0000256" key="11">
    <source>
        <dbReference type="ARBA" id="ARBA00065755"/>
    </source>
</evidence>
<dbReference type="AlphaFoldDB" id="A0A267FUI6"/>
<evidence type="ECO:0000256" key="7">
    <source>
        <dbReference type="ARBA" id="ARBA00023034"/>
    </source>
</evidence>
<dbReference type="GO" id="GO:0005789">
    <property type="term" value="C:endoplasmic reticulum membrane"/>
    <property type="evidence" value="ECO:0007669"/>
    <property type="project" value="TreeGrafter"/>
</dbReference>
<evidence type="ECO:0000256" key="15">
    <source>
        <dbReference type="SAM" id="Coils"/>
    </source>
</evidence>
<evidence type="ECO:0000256" key="10">
    <source>
        <dbReference type="ARBA" id="ARBA00046280"/>
    </source>
</evidence>
<evidence type="ECO:0000256" key="17">
    <source>
        <dbReference type="SAM" id="Phobius"/>
    </source>
</evidence>
<keyword evidence="9 17" id="KW-0472">Membrane</keyword>
<evidence type="ECO:0000256" key="3">
    <source>
        <dbReference type="ARBA" id="ARBA00022448"/>
    </source>
</evidence>
<comment type="caution">
    <text evidence="19">The sequence shown here is derived from an EMBL/GenBank/DDBJ whole genome shotgun (WGS) entry which is preliminary data.</text>
</comment>
<gene>
    <name evidence="19" type="ORF">BOX15_Mlig021710g2</name>
</gene>
<keyword evidence="5" id="KW-0653">Protein transport</keyword>
<feature type="domain" description="T-SNARE coiled-coil homology" evidence="18">
    <location>
        <begin position="136"/>
        <end position="203"/>
    </location>
</feature>
<dbReference type="GO" id="GO:0005484">
    <property type="term" value="F:SNAP receptor activity"/>
    <property type="evidence" value="ECO:0007669"/>
    <property type="project" value="TreeGrafter"/>
</dbReference>
<dbReference type="GO" id="GO:0012507">
    <property type="term" value="C:ER to Golgi transport vesicle membrane"/>
    <property type="evidence" value="ECO:0007669"/>
    <property type="project" value="TreeGrafter"/>
</dbReference>
<dbReference type="InterPro" id="IPR038407">
    <property type="entry name" value="v-SNARE_N_sf"/>
</dbReference>
<dbReference type="GO" id="GO:0042147">
    <property type="term" value="P:retrograde transport, endosome to Golgi"/>
    <property type="evidence" value="ECO:0007669"/>
    <property type="project" value="TreeGrafter"/>
</dbReference>
<organism evidence="19 20">
    <name type="scientific">Macrostomum lignano</name>
    <dbReference type="NCBI Taxonomy" id="282301"/>
    <lineage>
        <taxon>Eukaryota</taxon>
        <taxon>Metazoa</taxon>
        <taxon>Spiralia</taxon>
        <taxon>Lophotrochozoa</taxon>
        <taxon>Platyhelminthes</taxon>
        <taxon>Rhabditophora</taxon>
        <taxon>Macrostomorpha</taxon>
        <taxon>Macrostomida</taxon>
        <taxon>Macrostomidae</taxon>
        <taxon>Macrostomum</taxon>
    </lineage>
</organism>
<protein>
    <recommendedName>
        <fullName evidence="12">Vesicle transport through interaction with t-SNAREs homolog 1A</fullName>
    </recommendedName>
    <alternativeName>
        <fullName evidence="14">Vesicle transport v-SNARE protein Vti1-like 2</fullName>
    </alternativeName>
    <alternativeName>
        <fullName evidence="13">Vti1-rp2</fullName>
    </alternativeName>
</protein>
<feature type="region of interest" description="Disordered" evidence="16">
    <location>
        <begin position="105"/>
        <end position="125"/>
    </location>
</feature>
<comment type="subcellular location">
    <subcellularLocation>
        <location evidence="10">Endomembrane system</location>
        <topology evidence="10">Single-pass type IV membrane protein</topology>
    </subcellularLocation>
    <subcellularLocation>
        <location evidence="1">Golgi apparatus membrane</location>
        <topology evidence="1">Single-pass membrane protein</topology>
    </subcellularLocation>
</comment>
<comment type="similarity">
    <text evidence="2">Belongs to the VTI1 family.</text>
</comment>
<keyword evidence="7" id="KW-0333">Golgi apparatus</keyword>
<evidence type="ECO:0000256" key="16">
    <source>
        <dbReference type="SAM" id="MobiDB-lite"/>
    </source>
</evidence>
<evidence type="ECO:0000256" key="4">
    <source>
        <dbReference type="ARBA" id="ARBA00022692"/>
    </source>
</evidence>
<dbReference type="FunFam" id="1.20.5.110:FF:000078">
    <property type="entry name" value="Vesicle transport through interaction with t-SNAREs 1A"/>
    <property type="match status" value="1"/>
</dbReference>
<dbReference type="PANTHER" id="PTHR21230">
    <property type="entry name" value="VESICLE TRANSPORT V-SNARE PROTEIN VTI1-RELATED"/>
    <property type="match status" value="1"/>
</dbReference>
<dbReference type="GO" id="GO:0048280">
    <property type="term" value="P:vesicle fusion with Golgi apparatus"/>
    <property type="evidence" value="ECO:0007669"/>
    <property type="project" value="TreeGrafter"/>
</dbReference>
<dbReference type="GO" id="GO:0016236">
    <property type="term" value="P:macroautophagy"/>
    <property type="evidence" value="ECO:0007669"/>
    <property type="project" value="TreeGrafter"/>
</dbReference>
<dbReference type="SMART" id="SM00397">
    <property type="entry name" value="t_SNARE"/>
    <property type="match status" value="1"/>
</dbReference>
<dbReference type="InterPro" id="IPR010989">
    <property type="entry name" value="SNARE"/>
</dbReference>
<dbReference type="GO" id="GO:0006891">
    <property type="term" value="P:intra-Golgi vesicle-mediated transport"/>
    <property type="evidence" value="ECO:0007669"/>
    <property type="project" value="TreeGrafter"/>
</dbReference>
<evidence type="ECO:0000256" key="6">
    <source>
        <dbReference type="ARBA" id="ARBA00022989"/>
    </source>
</evidence>
<dbReference type="OrthoDB" id="430637at2759"/>
<dbReference type="EMBL" id="NIVC01000739">
    <property type="protein sequence ID" value="PAA77475.1"/>
    <property type="molecule type" value="Genomic_DNA"/>
</dbReference>
<evidence type="ECO:0000256" key="12">
    <source>
        <dbReference type="ARBA" id="ARBA00071612"/>
    </source>
</evidence>
<evidence type="ECO:0000256" key="9">
    <source>
        <dbReference type="ARBA" id="ARBA00023136"/>
    </source>
</evidence>
<dbReference type="STRING" id="282301.A0A267FUI6"/>
<dbReference type="GO" id="GO:0006886">
    <property type="term" value="P:intracellular protein transport"/>
    <property type="evidence" value="ECO:0007669"/>
    <property type="project" value="InterPro"/>
</dbReference>
<feature type="transmembrane region" description="Helical" evidence="17">
    <location>
        <begin position="212"/>
        <end position="233"/>
    </location>
</feature>
<dbReference type="GO" id="GO:0006896">
    <property type="term" value="P:Golgi to vacuole transport"/>
    <property type="evidence" value="ECO:0007669"/>
    <property type="project" value="TreeGrafter"/>
</dbReference>
<dbReference type="FunFam" id="1.20.58.400:FF:000001">
    <property type="entry name" value="Vesicle transport through interaction with t-SNAREs homolog 1A"/>
    <property type="match status" value="1"/>
</dbReference>
<dbReference type="GO" id="GO:0005829">
    <property type="term" value="C:cytosol"/>
    <property type="evidence" value="ECO:0007669"/>
    <property type="project" value="GOC"/>
</dbReference>
<accession>A0A267FUI6</accession>
<dbReference type="GO" id="GO:0000149">
    <property type="term" value="F:SNARE binding"/>
    <property type="evidence" value="ECO:0007669"/>
    <property type="project" value="TreeGrafter"/>
</dbReference>
<dbReference type="Pfam" id="PF05008">
    <property type="entry name" value="V-SNARE"/>
    <property type="match status" value="1"/>
</dbReference>
<evidence type="ECO:0000256" key="14">
    <source>
        <dbReference type="ARBA" id="ARBA00082368"/>
    </source>
</evidence>
<evidence type="ECO:0000256" key="8">
    <source>
        <dbReference type="ARBA" id="ARBA00023054"/>
    </source>
</evidence>
<evidence type="ECO:0000313" key="20">
    <source>
        <dbReference type="Proteomes" id="UP000215902"/>
    </source>
</evidence>
<evidence type="ECO:0000256" key="2">
    <source>
        <dbReference type="ARBA" id="ARBA00006108"/>
    </source>
</evidence>
<dbReference type="SUPFAM" id="SSF58038">
    <property type="entry name" value="SNARE fusion complex"/>
    <property type="match status" value="1"/>
</dbReference>
<dbReference type="GO" id="GO:0000139">
    <property type="term" value="C:Golgi membrane"/>
    <property type="evidence" value="ECO:0007669"/>
    <property type="project" value="UniProtKB-SubCell"/>
</dbReference>
<keyword evidence="20" id="KW-1185">Reference proteome</keyword>
<dbReference type="InterPro" id="IPR007705">
    <property type="entry name" value="Vesicle_trsprt_v-SNARE_N"/>
</dbReference>
<keyword evidence="8 15" id="KW-0175">Coiled coil</keyword>
<feature type="non-terminal residue" evidence="19">
    <location>
        <position position="1"/>
    </location>
</feature>
<evidence type="ECO:0000256" key="5">
    <source>
        <dbReference type="ARBA" id="ARBA00022927"/>
    </source>
</evidence>
<evidence type="ECO:0000256" key="1">
    <source>
        <dbReference type="ARBA" id="ARBA00004194"/>
    </source>
</evidence>
<dbReference type="GO" id="GO:0031902">
    <property type="term" value="C:late endosome membrane"/>
    <property type="evidence" value="ECO:0007669"/>
    <property type="project" value="TreeGrafter"/>
</dbReference>